<feature type="compositionally biased region" description="Polar residues" evidence="1">
    <location>
        <begin position="1"/>
        <end position="10"/>
    </location>
</feature>
<feature type="compositionally biased region" description="Basic residues" evidence="1">
    <location>
        <begin position="276"/>
        <end position="288"/>
    </location>
</feature>
<feature type="compositionally biased region" description="Pro residues" evidence="1">
    <location>
        <begin position="47"/>
        <end position="61"/>
    </location>
</feature>
<name>A0A6A4H027_9AGAR</name>
<feature type="region of interest" description="Disordered" evidence="1">
    <location>
        <begin position="501"/>
        <end position="576"/>
    </location>
</feature>
<organism evidence="2 3">
    <name type="scientific">Gymnopus androsaceus JB14</name>
    <dbReference type="NCBI Taxonomy" id="1447944"/>
    <lineage>
        <taxon>Eukaryota</taxon>
        <taxon>Fungi</taxon>
        <taxon>Dikarya</taxon>
        <taxon>Basidiomycota</taxon>
        <taxon>Agaricomycotina</taxon>
        <taxon>Agaricomycetes</taxon>
        <taxon>Agaricomycetidae</taxon>
        <taxon>Agaricales</taxon>
        <taxon>Marasmiineae</taxon>
        <taxon>Omphalotaceae</taxon>
        <taxon>Gymnopus</taxon>
    </lineage>
</organism>
<dbReference type="OrthoDB" id="3064399at2759"/>
<feature type="compositionally biased region" description="Basic and acidic residues" evidence="1">
    <location>
        <begin position="261"/>
        <end position="275"/>
    </location>
</feature>
<reference evidence="2" key="1">
    <citation type="journal article" date="2019" name="Environ. Microbiol.">
        <title>Fungal ecological strategies reflected in gene transcription - a case study of two litter decomposers.</title>
        <authorList>
            <person name="Barbi F."/>
            <person name="Kohler A."/>
            <person name="Barry K."/>
            <person name="Baskaran P."/>
            <person name="Daum C."/>
            <person name="Fauchery L."/>
            <person name="Ihrmark K."/>
            <person name="Kuo A."/>
            <person name="LaButti K."/>
            <person name="Lipzen A."/>
            <person name="Morin E."/>
            <person name="Grigoriev I.V."/>
            <person name="Henrissat B."/>
            <person name="Lindahl B."/>
            <person name="Martin F."/>
        </authorList>
    </citation>
    <scope>NUCLEOTIDE SEQUENCE</scope>
    <source>
        <strain evidence="2">JB14</strain>
    </source>
</reference>
<evidence type="ECO:0000313" key="3">
    <source>
        <dbReference type="Proteomes" id="UP000799118"/>
    </source>
</evidence>
<feature type="compositionally biased region" description="Low complexity" evidence="1">
    <location>
        <begin position="26"/>
        <end position="39"/>
    </location>
</feature>
<accession>A0A6A4H027</accession>
<dbReference type="Proteomes" id="UP000799118">
    <property type="component" value="Unassembled WGS sequence"/>
</dbReference>
<feature type="region of interest" description="Disordered" evidence="1">
    <location>
        <begin position="1"/>
        <end position="64"/>
    </location>
</feature>
<evidence type="ECO:0000313" key="2">
    <source>
        <dbReference type="EMBL" id="KAE9391562.1"/>
    </source>
</evidence>
<feature type="region of interest" description="Disordered" evidence="1">
    <location>
        <begin position="261"/>
        <end position="300"/>
    </location>
</feature>
<keyword evidence="3" id="KW-1185">Reference proteome</keyword>
<dbReference type="EMBL" id="ML769620">
    <property type="protein sequence ID" value="KAE9391562.1"/>
    <property type="molecule type" value="Genomic_DNA"/>
</dbReference>
<evidence type="ECO:0000256" key="1">
    <source>
        <dbReference type="SAM" id="MobiDB-lite"/>
    </source>
</evidence>
<proteinExistence type="predicted"/>
<dbReference type="AlphaFoldDB" id="A0A6A4H027"/>
<feature type="compositionally biased region" description="Low complexity" evidence="1">
    <location>
        <begin position="510"/>
        <end position="535"/>
    </location>
</feature>
<feature type="compositionally biased region" description="Polar residues" evidence="1">
    <location>
        <begin position="536"/>
        <end position="546"/>
    </location>
</feature>
<protein>
    <submittedName>
        <fullName evidence="2">Uncharacterized protein</fullName>
    </submittedName>
</protein>
<gene>
    <name evidence="2" type="ORF">BT96DRAFT_1001218</name>
</gene>
<sequence length="576" mass="61460">MAERANQNAKSNKDQPMAGIQNAFSGNQNNGGPNPQFNPMGSGFTPQPNPNSPNPNLPHFPPTLVSPTRAFQHKTKDFLLRVLNLAALGGNPAGGDVTSLNCQIGEMNTQLGIEERKGVCTERDVFKAETDLLQAEVSRLQTLNEELANRATTSTAAALSQHEDAEMANLSDAESVDIIIGNEAQPPSGLAPIMRGPVPPEDLPDVPHGEGTHHLRKGVDITTALEYIALARRVRAFDDSGVTTDGPWPAYRMCRDRYDQAVKKPVDQRNDSAKKDKGKGRKHTKKAKPSTGADQDPLSSATTRLEGLKAPTQSNPPEYWAQYHYSYPDNTGGIQRDSNNHVSVRSVQGHLLIAGRAPRMPRGTPATEWNRFLFLSTELFATPGLYASLIESTGLTVASEVMVERFLASDSQNAILDSVAAFYASQGVTILMGEDTAVFALEWITAFHSKDSLTTNEARAMRDRVETLVSGGMIPAGLDENVWIANGLVSRPSLPMPGTMFFPAPPPPTTSGGLPYGSPLHPTASSSNSAGASGSLPTTASAQSEVSPALAQPEVPTTLAQSKVPPTAPMEGISSS</sequence>